<evidence type="ECO:0000256" key="6">
    <source>
        <dbReference type="ARBA" id="ARBA00022840"/>
    </source>
</evidence>
<dbReference type="Proteomes" id="UP000006056">
    <property type="component" value="Chromosome"/>
</dbReference>
<organism evidence="12 13">
    <name type="scientific">Terriglobus roseus (strain DSM 18391 / NRRL B-41598 / KBS 63)</name>
    <dbReference type="NCBI Taxonomy" id="926566"/>
    <lineage>
        <taxon>Bacteria</taxon>
        <taxon>Pseudomonadati</taxon>
        <taxon>Acidobacteriota</taxon>
        <taxon>Terriglobia</taxon>
        <taxon>Terriglobales</taxon>
        <taxon>Acidobacteriaceae</taxon>
        <taxon>Terriglobus</taxon>
    </lineage>
</organism>
<protein>
    <recommendedName>
        <fullName evidence="3 9">DNA repair protein RecN</fullName>
    </recommendedName>
    <alternativeName>
        <fullName evidence="8 9">Recombination protein N</fullName>
    </alternativeName>
</protein>
<dbReference type="KEGG" id="trs:Terro_1978"/>
<sequence length="590" mass="64908">MLLELRAENYAVIDHAVATFGAGLNLLTGETGAGKSILVDALALLMGGRAASDVVRHGAEKAVVSCVFEATPGAEAILEANGIDVEGTEILLRREVNISGKGRVFLNNQPATVGVLRQLAPELALVHAQSETTNSFDQTQQRGLLDRYAGIQTALLPGRELSGELRTRLMTRKGLDPARAGENIRTAYTMWREAMEELNRLSGEEQERLRNADLWSFQRTEIAEAEILSAEEDEQLESEKRVLANAEKLYTASMSAHEVLYENEGSAESTLAAAQKHLEELARFDSSFTEAATQIANARATVADISATSRHYAENINASPERLSAIEDRLAALDRLKRKYGRTLAEVIAYGEDVTTKLQEIENRDVLIAEAKQTLAEMEHIYTCVASDLTETRTTAARSLEKLAEQQINDLAMKVQFRVEVAPQKEQSFWTAVGWDHVECLIATNAGEPLKPLEEIASGGEMSRVMLALKVSVEEGGADRTRRRIPLPRTLVFDEIDIGIGGRAAEAVGQKLKALASHQQVLCVTHLPQIAAFANQHFLVEKSERDGRTRTQIRQMKEEERTSEIARMISGATVTETSLRHAEQMLKASK</sequence>
<dbReference type="RefSeq" id="WP_014785833.1">
    <property type="nucleotide sequence ID" value="NC_018014.1"/>
</dbReference>
<dbReference type="GO" id="GO:0006310">
    <property type="term" value="P:DNA recombination"/>
    <property type="evidence" value="ECO:0007669"/>
    <property type="project" value="InterPro"/>
</dbReference>
<keyword evidence="4" id="KW-0547">Nucleotide-binding</keyword>
<comment type="similarity">
    <text evidence="2 9">Belongs to the RecN family.</text>
</comment>
<evidence type="ECO:0000256" key="3">
    <source>
        <dbReference type="ARBA" id="ARBA00021315"/>
    </source>
</evidence>
<evidence type="ECO:0000313" key="12">
    <source>
        <dbReference type="EMBL" id="AFL88605.1"/>
    </source>
</evidence>
<proteinExistence type="inferred from homology"/>
<evidence type="ECO:0000256" key="4">
    <source>
        <dbReference type="ARBA" id="ARBA00022741"/>
    </source>
</evidence>
<comment type="function">
    <text evidence="1 9">May be involved in recombinational repair of damaged DNA.</text>
</comment>
<evidence type="ECO:0000256" key="1">
    <source>
        <dbReference type="ARBA" id="ARBA00003618"/>
    </source>
</evidence>
<evidence type="ECO:0000256" key="9">
    <source>
        <dbReference type="PIRNR" id="PIRNR003128"/>
    </source>
</evidence>
<dbReference type="PANTHER" id="PTHR11059:SF0">
    <property type="entry name" value="DNA REPAIR PROTEIN RECN"/>
    <property type="match status" value="1"/>
</dbReference>
<dbReference type="STRING" id="926566.Terro_1978"/>
<dbReference type="PIRSF" id="PIRSF003128">
    <property type="entry name" value="RecN"/>
    <property type="match status" value="1"/>
</dbReference>
<keyword evidence="13" id="KW-1185">Reference proteome</keyword>
<evidence type="ECO:0000259" key="10">
    <source>
        <dbReference type="Pfam" id="PF02463"/>
    </source>
</evidence>
<evidence type="ECO:0000313" key="11">
    <source>
        <dbReference type="EMBL" id="AFL88264.1"/>
    </source>
</evidence>
<dbReference type="InterPro" id="IPR003395">
    <property type="entry name" value="RecF/RecN/SMC_N"/>
</dbReference>
<dbReference type="CDD" id="cd03241">
    <property type="entry name" value="ABC_RecN"/>
    <property type="match status" value="2"/>
</dbReference>
<dbReference type="PANTHER" id="PTHR11059">
    <property type="entry name" value="DNA REPAIR PROTEIN RECN"/>
    <property type="match status" value="1"/>
</dbReference>
<dbReference type="EMBL" id="CP003379">
    <property type="protein sequence ID" value="AFL88605.1"/>
    <property type="molecule type" value="Genomic_DNA"/>
</dbReference>
<reference evidence="12 13" key="1">
    <citation type="submission" date="2012-06" db="EMBL/GenBank/DDBJ databases">
        <title>Complete genome of Terriglobus roseus DSM 18391.</title>
        <authorList>
            <consortium name="US DOE Joint Genome Institute (JGI-PGF)"/>
            <person name="Lucas S."/>
            <person name="Copeland A."/>
            <person name="Lapidus A."/>
            <person name="Glavina del Rio T."/>
            <person name="Dalin E."/>
            <person name="Tice H."/>
            <person name="Bruce D."/>
            <person name="Goodwin L."/>
            <person name="Pitluck S."/>
            <person name="Peters L."/>
            <person name="Mikhailova N."/>
            <person name="Munk A.C.C."/>
            <person name="Kyrpides N."/>
            <person name="Mavromatis K."/>
            <person name="Ivanova N."/>
            <person name="Brettin T."/>
            <person name="Detter J.C."/>
            <person name="Han C."/>
            <person name="Larimer F."/>
            <person name="Land M."/>
            <person name="Hauser L."/>
            <person name="Markowitz V."/>
            <person name="Cheng J.-F."/>
            <person name="Hugenholtz P."/>
            <person name="Woyke T."/>
            <person name="Wu D."/>
            <person name="Brambilla E."/>
            <person name="Klenk H.-P."/>
            <person name="Eisen J.A."/>
        </authorList>
    </citation>
    <scope>NUCLEOTIDE SEQUENCE [LARGE SCALE GENOMIC DNA]</scope>
    <source>
        <strain evidence="12">DSM 18391</strain>
        <strain evidence="13">DSM 18391 / NRRL B-41598 / KBS 63</strain>
    </source>
</reference>
<evidence type="ECO:0000256" key="7">
    <source>
        <dbReference type="ARBA" id="ARBA00023204"/>
    </source>
</evidence>
<keyword evidence="5 9" id="KW-0227">DNA damage</keyword>
<dbReference type="GO" id="GO:0009432">
    <property type="term" value="P:SOS response"/>
    <property type="evidence" value="ECO:0007669"/>
    <property type="project" value="TreeGrafter"/>
</dbReference>
<dbReference type="EMBL" id="CP003379">
    <property type="protein sequence ID" value="AFL88264.1"/>
    <property type="molecule type" value="Genomic_DNA"/>
</dbReference>
<evidence type="ECO:0000313" key="13">
    <source>
        <dbReference type="Proteomes" id="UP000006056"/>
    </source>
</evidence>
<keyword evidence="7 9" id="KW-0234">DNA repair</keyword>
<feature type="domain" description="RecF/RecN/SMC N-terminal" evidence="10">
    <location>
        <begin position="6"/>
        <end position="543"/>
    </location>
</feature>
<name>I3ZH87_TERRK</name>
<dbReference type="eggNOG" id="COG0497">
    <property type="taxonomic scope" value="Bacteria"/>
</dbReference>
<dbReference type="Gene3D" id="3.40.50.300">
    <property type="entry name" value="P-loop containing nucleotide triphosphate hydrolases"/>
    <property type="match status" value="2"/>
</dbReference>
<dbReference type="HOGENOM" id="CLU_018297_3_1_0"/>
<accession>I3ZH87</accession>
<dbReference type="InterPro" id="IPR027417">
    <property type="entry name" value="P-loop_NTPase"/>
</dbReference>
<dbReference type="SUPFAM" id="SSF52540">
    <property type="entry name" value="P-loop containing nucleoside triphosphate hydrolases"/>
    <property type="match status" value="1"/>
</dbReference>
<dbReference type="Gene3D" id="6.10.140.1090">
    <property type="match status" value="1"/>
</dbReference>
<gene>
    <name evidence="11" type="ordered locus">Terro_1978</name>
    <name evidence="12" type="ordered locus">Terro_2344</name>
</gene>
<dbReference type="GO" id="GO:0043590">
    <property type="term" value="C:bacterial nucleoid"/>
    <property type="evidence" value="ECO:0007669"/>
    <property type="project" value="TreeGrafter"/>
</dbReference>
<dbReference type="PATRIC" id="fig|926566.3.peg.1951"/>
<dbReference type="Pfam" id="PF02463">
    <property type="entry name" value="SMC_N"/>
    <property type="match status" value="1"/>
</dbReference>
<evidence type="ECO:0000256" key="8">
    <source>
        <dbReference type="ARBA" id="ARBA00033408"/>
    </source>
</evidence>
<dbReference type="GO" id="GO:0006281">
    <property type="term" value="P:DNA repair"/>
    <property type="evidence" value="ECO:0007669"/>
    <property type="project" value="UniProtKB-KW"/>
</dbReference>
<dbReference type="KEGG" id="trs:Terro_2344"/>
<dbReference type="AlphaFoldDB" id="I3ZH87"/>
<dbReference type="GO" id="GO:0005524">
    <property type="term" value="F:ATP binding"/>
    <property type="evidence" value="ECO:0007669"/>
    <property type="project" value="UniProtKB-KW"/>
</dbReference>
<keyword evidence="6" id="KW-0067">ATP-binding</keyword>
<dbReference type="OrthoDB" id="9806954at2"/>
<evidence type="ECO:0000256" key="2">
    <source>
        <dbReference type="ARBA" id="ARBA00009441"/>
    </source>
</evidence>
<dbReference type="InterPro" id="IPR004604">
    <property type="entry name" value="DNA_recomb/repair_RecN"/>
</dbReference>
<evidence type="ECO:0000256" key="5">
    <source>
        <dbReference type="ARBA" id="ARBA00022763"/>
    </source>
</evidence>